<dbReference type="EMBL" id="JBBXMP010000215">
    <property type="protein sequence ID" value="KAL0059622.1"/>
    <property type="molecule type" value="Genomic_DNA"/>
</dbReference>
<feature type="compositionally biased region" description="Acidic residues" evidence="1">
    <location>
        <begin position="523"/>
        <end position="532"/>
    </location>
</feature>
<protein>
    <recommendedName>
        <fullName evidence="4">F-box domain-containing protein</fullName>
    </recommendedName>
</protein>
<gene>
    <name evidence="2" type="ORF">AAF712_013634</name>
</gene>
<proteinExistence type="predicted"/>
<dbReference type="Gene3D" id="3.80.10.10">
    <property type="entry name" value="Ribonuclease Inhibitor"/>
    <property type="match status" value="1"/>
</dbReference>
<dbReference type="Gene3D" id="1.20.1280.50">
    <property type="match status" value="1"/>
</dbReference>
<evidence type="ECO:0008006" key="4">
    <source>
        <dbReference type="Google" id="ProtNLM"/>
    </source>
</evidence>
<sequence>MAPPRTPPPPIPKAEYRSIGFIPENEVSVVYSSNSQEDPQSEHSFNKSPCLPQFIDNAVNGMDRLEGNIAKQYHLITITHRLPVEVWMTIFDLCMSQSHLSVSKLKWNKVVAMPYTLSHVCSRWRNIVISFPTLWSSIDINLYALDRDIIPILDNYLTYSAYGRGLDAVIRFRASLEQGNTSTSTNMNDGWTVHASKAFSLLMLRLSSFHTLSLFGFSPQHFLRVNEIKPLALPRLRSLVLGLALPTEPNCLWSALQRAHNLTGLTFGTELRLRSAGTIEILSHSQVRMLDIRNIWSFEAQYEDILTLLPTLRSLETLKLGGVHNLHDRVVELPKAATSYTLKSLSLTFRDSESVSALLQSLELPSLESISLSCNTSVNSSSIFISTLRRFSTLESLSLNFDIDEYGVTALNNLISFLPELFSLDSCAPTATPDPHGSRLSTHPSIVEQTVSLLEVKSQSFSPNPEFEKPWMAIHLIFGAWCRSTTNLFAKSKFNERLGKLDENGIRCLVSYSSLGLGCSQEDSGDTDDDESQSPFFAMY</sequence>
<name>A0ABR2ZGM9_9AGAR</name>
<feature type="region of interest" description="Disordered" evidence="1">
    <location>
        <begin position="519"/>
        <end position="540"/>
    </location>
</feature>
<reference evidence="2 3" key="1">
    <citation type="submission" date="2024-05" db="EMBL/GenBank/DDBJ databases">
        <title>A draft genome resource for the thread blight pathogen Marasmius tenuissimus strain MS-2.</title>
        <authorList>
            <person name="Yulfo-Soto G.E."/>
            <person name="Baruah I.K."/>
            <person name="Amoako-Attah I."/>
            <person name="Bukari Y."/>
            <person name="Meinhardt L.W."/>
            <person name="Bailey B.A."/>
            <person name="Cohen S.P."/>
        </authorList>
    </citation>
    <scope>NUCLEOTIDE SEQUENCE [LARGE SCALE GENOMIC DNA]</scope>
    <source>
        <strain evidence="2 3">MS-2</strain>
    </source>
</reference>
<evidence type="ECO:0000256" key="1">
    <source>
        <dbReference type="SAM" id="MobiDB-lite"/>
    </source>
</evidence>
<comment type="caution">
    <text evidence="2">The sequence shown here is derived from an EMBL/GenBank/DDBJ whole genome shotgun (WGS) entry which is preliminary data.</text>
</comment>
<dbReference type="SUPFAM" id="SSF52047">
    <property type="entry name" value="RNI-like"/>
    <property type="match status" value="1"/>
</dbReference>
<keyword evidence="3" id="KW-1185">Reference proteome</keyword>
<evidence type="ECO:0000313" key="3">
    <source>
        <dbReference type="Proteomes" id="UP001437256"/>
    </source>
</evidence>
<evidence type="ECO:0000313" key="2">
    <source>
        <dbReference type="EMBL" id="KAL0059622.1"/>
    </source>
</evidence>
<dbReference type="InterPro" id="IPR032675">
    <property type="entry name" value="LRR_dom_sf"/>
</dbReference>
<organism evidence="2 3">
    <name type="scientific">Marasmius tenuissimus</name>
    <dbReference type="NCBI Taxonomy" id="585030"/>
    <lineage>
        <taxon>Eukaryota</taxon>
        <taxon>Fungi</taxon>
        <taxon>Dikarya</taxon>
        <taxon>Basidiomycota</taxon>
        <taxon>Agaricomycotina</taxon>
        <taxon>Agaricomycetes</taxon>
        <taxon>Agaricomycetidae</taxon>
        <taxon>Agaricales</taxon>
        <taxon>Marasmiineae</taxon>
        <taxon>Marasmiaceae</taxon>
        <taxon>Marasmius</taxon>
    </lineage>
</organism>
<dbReference type="Proteomes" id="UP001437256">
    <property type="component" value="Unassembled WGS sequence"/>
</dbReference>
<accession>A0ABR2ZGM9</accession>